<evidence type="ECO:0000256" key="5">
    <source>
        <dbReference type="ARBA" id="ARBA00022786"/>
    </source>
</evidence>
<dbReference type="GO" id="GO:0043161">
    <property type="term" value="P:proteasome-mediated ubiquitin-dependent protein catabolic process"/>
    <property type="evidence" value="ECO:0007669"/>
    <property type="project" value="TreeGrafter"/>
</dbReference>
<dbReference type="SUPFAM" id="SSF48452">
    <property type="entry name" value="TPR-like"/>
    <property type="match status" value="1"/>
</dbReference>
<comment type="catalytic activity">
    <reaction evidence="1">
        <text>S-ubiquitinyl-[E2 ubiquitin-conjugating enzyme]-L-cysteine + [acceptor protein]-L-lysine = [E2 ubiquitin-conjugating enzyme]-L-cysteine + N(6)-ubiquitinyl-[acceptor protein]-L-lysine.</text>
        <dbReference type="EC" id="2.3.2.27"/>
    </reaction>
</comment>
<keyword evidence="5" id="KW-0833">Ubl conjugation pathway</keyword>
<evidence type="ECO:0000256" key="9">
    <source>
        <dbReference type="PROSITE-ProRule" id="PRU00339"/>
    </source>
</evidence>
<dbReference type="Proteomes" id="UP000321570">
    <property type="component" value="Unassembled WGS sequence"/>
</dbReference>
<dbReference type="SUPFAM" id="SSF57850">
    <property type="entry name" value="RING/U-box"/>
    <property type="match status" value="1"/>
</dbReference>
<dbReference type="Pfam" id="PF18391">
    <property type="entry name" value="CHIP_TPR_N"/>
    <property type="match status" value="1"/>
</dbReference>
<name>A0A564Y2D7_HYMDI</name>
<dbReference type="CDD" id="cd16654">
    <property type="entry name" value="RING-Ubox_CHIP"/>
    <property type="match status" value="1"/>
</dbReference>
<dbReference type="AlphaFoldDB" id="A0A564Y2D7"/>
<dbReference type="EMBL" id="CABIJS010000055">
    <property type="protein sequence ID" value="VUZ41400.1"/>
    <property type="molecule type" value="Genomic_DNA"/>
</dbReference>
<accession>A0A564Y2D7</accession>
<dbReference type="GO" id="GO:0006515">
    <property type="term" value="P:protein quality control for misfolded or incompletely synthesized proteins"/>
    <property type="evidence" value="ECO:0007669"/>
    <property type="project" value="TreeGrafter"/>
</dbReference>
<dbReference type="PANTHER" id="PTHR46803">
    <property type="entry name" value="E3 UBIQUITIN-PROTEIN LIGASE CHIP"/>
    <property type="match status" value="1"/>
</dbReference>
<evidence type="ECO:0000256" key="6">
    <source>
        <dbReference type="ARBA" id="ARBA00022803"/>
    </source>
</evidence>
<evidence type="ECO:0000313" key="13">
    <source>
        <dbReference type="Proteomes" id="UP000321570"/>
    </source>
</evidence>
<gene>
    <name evidence="12" type="ORF">WMSIL1_LOCUS2275</name>
</gene>
<dbReference type="InterPro" id="IPR019734">
    <property type="entry name" value="TPR_rpt"/>
</dbReference>
<feature type="region of interest" description="Disordered" evidence="10">
    <location>
        <begin position="168"/>
        <end position="200"/>
    </location>
</feature>
<keyword evidence="4" id="KW-0677">Repeat</keyword>
<evidence type="ECO:0000256" key="2">
    <source>
        <dbReference type="ARBA" id="ARBA00012483"/>
    </source>
</evidence>
<dbReference type="InterPro" id="IPR013083">
    <property type="entry name" value="Znf_RING/FYVE/PHD"/>
</dbReference>
<dbReference type="GO" id="GO:0061630">
    <property type="term" value="F:ubiquitin protein ligase activity"/>
    <property type="evidence" value="ECO:0007669"/>
    <property type="project" value="UniProtKB-EC"/>
</dbReference>
<dbReference type="FunFam" id="3.30.40.10:FF:000124">
    <property type="entry name" value="STIP1 homology and U box-containing protein 1"/>
    <property type="match status" value="1"/>
</dbReference>
<dbReference type="InterPro" id="IPR041312">
    <property type="entry name" value="CHIP_TPR_N"/>
</dbReference>
<dbReference type="PROSITE" id="PS51698">
    <property type="entry name" value="U_BOX"/>
    <property type="match status" value="1"/>
</dbReference>
<evidence type="ECO:0000259" key="11">
    <source>
        <dbReference type="PROSITE" id="PS51698"/>
    </source>
</evidence>
<proteinExistence type="predicted"/>
<dbReference type="GO" id="GO:0051087">
    <property type="term" value="F:protein-folding chaperone binding"/>
    <property type="evidence" value="ECO:0007669"/>
    <property type="project" value="TreeGrafter"/>
</dbReference>
<dbReference type="GO" id="GO:0045862">
    <property type="term" value="P:positive regulation of proteolysis"/>
    <property type="evidence" value="ECO:0007669"/>
    <property type="project" value="TreeGrafter"/>
</dbReference>
<sequence length="318" mass="36568">MEKTKPLDLSRMSHSELKDSGNRFFTASDNKRAIECYTMAIKKNGSISTYYSNRALCYLQLKMYDQAFADCRRALELDPNNLKAFFFAGQCHLAVNQYDEAIAKLTTAHSLALETHKYFGDDIAASIRLAKRKRFEQLDEKRRQEEIELQSYLSKLIIEDGERRLKAVRGKDPNKTKEDSKEKSNEETVEESDKDTTDVSVQVSIRKPPLTMSQIEAETAARLRDLDAVFAQVDDRRAKREIPDYLCGQISFELMQDPVITPSGITYERESIQAHLRQVGHFDPITRQPLTQDQLIPNLAMKEVISKFIEENPWVDGF</sequence>
<dbReference type="PANTHER" id="PTHR46803:SF2">
    <property type="entry name" value="E3 UBIQUITIN-PROTEIN LIGASE CHIP"/>
    <property type="match status" value="1"/>
</dbReference>
<dbReference type="Gene3D" id="3.30.40.10">
    <property type="entry name" value="Zinc/RING finger domain, C3HC4 (zinc finger)"/>
    <property type="match status" value="1"/>
</dbReference>
<dbReference type="InterPro" id="IPR011990">
    <property type="entry name" value="TPR-like_helical_dom_sf"/>
</dbReference>
<dbReference type="Pfam" id="PF04564">
    <property type="entry name" value="U-box"/>
    <property type="match status" value="1"/>
</dbReference>
<organism evidence="12 13">
    <name type="scientific">Hymenolepis diminuta</name>
    <name type="common">Rat tapeworm</name>
    <dbReference type="NCBI Taxonomy" id="6216"/>
    <lineage>
        <taxon>Eukaryota</taxon>
        <taxon>Metazoa</taxon>
        <taxon>Spiralia</taxon>
        <taxon>Lophotrochozoa</taxon>
        <taxon>Platyhelminthes</taxon>
        <taxon>Cestoda</taxon>
        <taxon>Eucestoda</taxon>
        <taxon>Cyclophyllidea</taxon>
        <taxon>Hymenolepididae</taxon>
        <taxon>Hymenolepis</taxon>
    </lineage>
</organism>
<protein>
    <recommendedName>
        <fullName evidence="7">E3 ubiquitin-protein ligase CHIP</fullName>
        <ecNumber evidence="2">2.3.2.27</ecNumber>
    </recommendedName>
    <alternativeName>
        <fullName evidence="8">RING-type E3 ubiquitin transferase CHIP</fullName>
    </alternativeName>
</protein>
<keyword evidence="13" id="KW-1185">Reference proteome</keyword>
<evidence type="ECO:0000256" key="4">
    <source>
        <dbReference type="ARBA" id="ARBA00022737"/>
    </source>
</evidence>
<dbReference type="Gene3D" id="1.25.40.10">
    <property type="entry name" value="Tetratricopeptide repeat domain"/>
    <property type="match status" value="1"/>
</dbReference>
<feature type="compositionally biased region" description="Basic and acidic residues" evidence="10">
    <location>
        <begin position="168"/>
        <end position="186"/>
    </location>
</feature>
<dbReference type="SMART" id="SM00504">
    <property type="entry name" value="Ubox"/>
    <property type="match status" value="1"/>
</dbReference>
<evidence type="ECO:0000256" key="7">
    <source>
        <dbReference type="ARBA" id="ARBA00044534"/>
    </source>
</evidence>
<dbReference type="Gene3D" id="6.10.140.2020">
    <property type="match status" value="1"/>
</dbReference>
<evidence type="ECO:0000256" key="3">
    <source>
        <dbReference type="ARBA" id="ARBA00022679"/>
    </source>
</evidence>
<evidence type="ECO:0000256" key="10">
    <source>
        <dbReference type="SAM" id="MobiDB-lite"/>
    </source>
</evidence>
<feature type="repeat" description="TPR" evidence="9">
    <location>
        <begin position="48"/>
        <end position="81"/>
    </location>
</feature>
<dbReference type="EC" id="2.3.2.27" evidence="2"/>
<keyword evidence="3" id="KW-0808">Transferase</keyword>
<feature type="domain" description="U-box" evidence="11">
    <location>
        <begin position="241"/>
        <end position="315"/>
    </location>
</feature>
<dbReference type="SMART" id="SM00028">
    <property type="entry name" value="TPR"/>
    <property type="match status" value="3"/>
</dbReference>
<reference evidence="12 13" key="1">
    <citation type="submission" date="2019-07" db="EMBL/GenBank/DDBJ databases">
        <authorList>
            <person name="Jastrzebski P J."/>
            <person name="Paukszto L."/>
            <person name="Jastrzebski P J."/>
        </authorList>
    </citation>
    <scope>NUCLEOTIDE SEQUENCE [LARGE SCALE GENOMIC DNA]</scope>
    <source>
        <strain evidence="12 13">WMS-il1</strain>
    </source>
</reference>
<evidence type="ECO:0000256" key="8">
    <source>
        <dbReference type="ARBA" id="ARBA00044543"/>
    </source>
</evidence>
<dbReference type="GO" id="GO:0000209">
    <property type="term" value="P:protein polyubiquitination"/>
    <property type="evidence" value="ECO:0007669"/>
    <property type="project" value="TreeGrafter"/>
</dbReference>
<dbReference type="PROSITE" id="PS50005">
    <property type="entry name" value="TPR"/>
    <property type="match status" value="1"/>
</dbReference>
<evidence type="ECO:0000313" key="12">
    <source>
        <dbReference type="EMBL" id="VUZ41400.1"/>
    </source>
</evidence>
<dbReference type="InterPro" id="IPR045202">
    <property type="entry name" value="CHIP_RING-Ubox"/>
</dbReference>
<dbReference type="GO" id="GO:0071218">
    <property type="term" value="P:cellular response to misfolded protein"/>
    <property type="evidence" value="ECO:0007669"/>
    <property type="project" value="TreeGrafter"/>
</dbReference>
<dbReference type="InterPro" id="IPR003613">
    <property type="entry name" value="Ubox_domain"/>
</dbReference>
<keyword evidence="6 9" id="KW-0802">TPR repeat</keyword>
<dbReference type="Pfam" id="PF00515">
    <property type="entry name" value="TPR_1"/>
    <property type="match status" value="1"/>
</dbReference>
<evidence type="ECO:0000256" key="1">
    <source>
        <dbReference type="ARBA" id="ARBA00000900"/>
    </source>
</evidence>
<dbReference type="GO" id="GO:0030018">
    <property type="term" value="C:Z disc"/>
    <property type="evidence" value="ECO:0007669"/>
    <property type="project" value="TreeGrafter"/>
</dbReference>